<feature type="signal peptide" evidence="2">
    <location>
        <begin position="1"/>
        <end position="31"/>
    </location>
</feature>
<dbReference type="AlphaFoldDB" id="A0A835SPM7"/>
<accession>A0A835SPM7</accession>
<feature type="chain" id="PRO_5032470360" evidence="2">
    <location>
        <begin position="32"/>
        <end position="512"/>
    </location>
</feature>
<dbReference type="Gene3D" id="3.90.550.10">
    <property type="entry name" value="Spore Coat Polysaccharide Biosynthesis Protein SpsA, Chain A"/>
    <property type="match status" value="1"/>
</dbReference>
<evidence type="ECO:0000256" key="1">
    <source>
        <dbReference type="SAM" id="MobiDB-lite"/>
    </source>
</evidence>
<feature type="compositionally biased region" description="Gly residues" evidence="1">
    <location>
        <begin position="159"/>
        <end position="175"/>
    </location>
</feature>
<sequence length="512" mass="54818">MCPRPWHGAPSLQTLLAVLCILLWLGGPATAYNQVAGSEELMKSQGSTDTARAANVGGPEHDVRTVASAAAGAAVNEAAAAAAVADLATAVALASPRAAGGSEASTGTWALSEGESLGAEAEADPAVLPRRSRDRRRLQQQAGAESSRLQEPGRVGSSGDSGVGGVGGGGGGGGGRFKKRRGGRGRGAAAAAAAAAASRTAGLQVSAWDAAANADKLAAVVLLTDLDYKSANRTSMLHASLRLAEAHLLPTTPAVFYIFTVADQRPLLAAGLQDILGEQQRGSEWVRLLAVPRESWVLPEAANDTKLWHGHWNQNYRLMGDWRLSFMPQFARAMGHRYVLQMDDDSYIVGPVGRNLVQLFDRRRLALGVQKLLRDPPLVTWGLPELAKYFIITHQVRPTTLFQHCDPPGLQGLYSALDETRYIAPDAVALGEMFEGIPRRGGWDRTVLNGNCVMISLDFWFSSLVQRFVQLCRASGGSVMYRWNEQAVLGMVAQIFASQEQLLNFTFPYAHR</sequence>
<dbReference type="EMBL" id="JAEHOC010000026">
    <property type="protein sequence ID" value="KAG2430898.1"/>
    <property type="molecule type" value="Genomic_DNA"/>
</dbReference>
<dbReference type="OrthoDB" id="523134at2759"/>
<dbReference type="Proteomes" id="UP000650467">
    <property type="component" value="Unassembled WGS sequence"/>
</dbReference>
<comment type="caution">
    <text evidence="3">The sequence shown here is derived from an EMBL/GenBank/DDBJ whole genome shotgun (WGS) entry which is preliminary data.</text>
</comment>
<keyword evidence="2" id="KW-0732">Signal</keyword>
<reference evidence="3" key="1">
    <citation type="journal article" date="2020" name="bioRxiv">
        <title>Comparative genomics of Chlamydomonas.</title>
        <authorList>
            <person name="Craig R.J."/>
            <person name="Hasan A.R."/>
            <person name="Ness R.W."/>
            <person name="Keightley P.D."/>
        </authorList>
    </citation>
    <scope>NUCLEOTIDE SEQUENCE</scope>
    <source>
        <strain evidence="3">SAG 7.73</strain>
    </source>
</reference>
<organism evidence="3 4">
    <name type="scientific">Chlamydomonas incerta</name>
    <dbReference type="NCBI Taxonomy" id="51695"/>
    <lineage>
        <taxon>Eukaryota</taxon>
        <taxon>Viridiplantae</taxon>
        <taxon>Chlorophyta</taxon>
        <taxon>core chlorophytes</taxon>
        <taxon>Chlorophyceae</taxon>
        <taxon>CS clade</taxon>
        <taxon>Chlamydomonadales</taxon>
        <taxon>Chlamydomonadaceae</taxon>
        <taxon>Chlamydomonas</taxon>
    </lineage>
</organism>
<evidence type="ECO:0000256" key="2">
    <source>
        <dbReference type="SAM" id="SignalP"/>
    </source>
</evidence>
<dbReference type="InterPro" id="IPR029044">
    <property type="entry name" value="Nucleotide-diphossugar_trans"/>
</dbReference>
<name>A0A835SPM7_CHLIN</name>
<feature type="region of interest" description="Disordered" evidence="1">
    <location>
        <begin position="115"/>
        <end position="184"/>
    </location>
</feature>
<dbReference type="SUPFAM" id="SSF53448">
    <property type="entry name" value="Nucleotide-diphospho-sugar transferases"/>
    <property type="match status" value="1"/>
</dbReference>
<evidence type="ECO:0000313" key="3">
    <source>
        <dbReference type="EMBL" id="KAG2430898.1"/>
    </source>
</evidence>
<proteinExistence type="predicted"/>
<keyword evidence="4" id="KW-1185">Reference proteome</keyword>
<evidence type="ECO:0000313" key="4">
    <source>
        <dbReference type="Proteomes" id="UP000650467"/>
    </source>
</evidence>
<feature type="compositionally biased region" description="Polar residues" evidence="1">
    <location>
        <begin position="139"/>
        <end position="149"/>
    </location>
</feature>
<gene>
    <name evidence="3" type="ORF">HXX76_009871</name>
</gene>
<protein>
    <submittedName>
        <fullName evidence="3">Uncharacterized protein</fullName>
    </submittedName>
</protein>